<feature type="compositionally biased region" description="Polar residues" evidence="1">
    <location>
        <begin position="42"/>
        <end position="55"/>
    </location>
</feature>
<evidence type="ECO:0000256" key="1">
    <source>
        <dbReference type="SAM" id="MobiDB-lite"/>
    </source>
</evidence>
<accession>C4GIQ3</accession>
<dbReference type="AlphaFoldDB" id="C4GIQ3"/>
<evidence type="ECO:0000313" key="3">
    <source>
        <dbReference type="Proteomes" id="UP000003009"/>
    </source>
</evidence>
<organism evidence="2 3">
    <name type="scientific">Kingella oralis ATCC 51147</name>
    <dbReference type="NCBI Taxonomy" id="629741"/>
    <lineage>
        <taxon>Bacteria</taxon>
        <taxon>Pseudomonadati</taxon>
        <taxon>Pseudomonadota</taxon>
        <taxon>Betaproteobacteria</taxon>
        <taxon>Neisseriales</taxon>
        <taxon>Neisseriaceae</taxon>
        <taxon>Kingella</taxon>
    </lineage>
</organism>
<proteinExistence type="predicted"/>
<keyword evidence="3" id="KW-1185">Reference proteome</keyword>
<feature type="region of interest" description="Disordered" evidence="1">
    <location>
        <begin position="42"/>
        <end position="63"/>
    </location>
</feature>
<dbReference type="EMBL" id="ACJW02000003">
    <property type="protein sequence ID" value="EEP67675.1"/>
    <property type="molecule type" value="Genomic_DNA"/>
</dbReference>
<sequence>MWQPEKIKSLGVEPNGFFTGWIGFQAALPRNTVSNPSQLFDTTAFPPTSSRTQHSFLWRSKEK</sequence>
<dbReference type="HOGENOM" id="CLU_2879910_0_0_4"/>
<name>C4GIQ3_9NEIS</name>
<reference evidence="2" key="1">
    <citation type="submission" date="2009-04" db="EMBL/GenBank/DDBJ databases">
        <authorList>
            <person name="Weinstock G."/>
            <person name="Sodergren E."/>
            <person name="Clifton S."/>
            <person name="Fulton L."/>
            <person name="Fulton B."/>
            <person name="Courtney L."/>
            <person name="Fronick C."/>
            <person name="Harrison M."/>
            <person name="Strong C."/>
            <person name="Farmer C."/>
            <person name="Delahaunty K."/>
            <person name="Markovic C."/>
            <person name="Hall O."/>
            <person name="Minx P."/>
            <person name="Tomlinson C."/>
            <person name="Mitreva M."/>
            <person name="Nelson J."/>
            <person name="Hou S."/>
            <person name="Wollam A."/>
            <person name="Pepin K.H."/>
            <person name="Johnson M."/>
            <person name="Bhonagiri V."/>
            <person name="Nash W.E."/>
            <person name="Warren W."/>
            <person name="Chinwalla A."/>
            <person name="Mardis E.R."/>
            <person name="Wilson R.K."/>
        </authorList>
    </citation>
    <scope>NUCLEOTIDE SEQUENCE [LARGE SCALE GENOMIC DNA]</scope>
    <source>
        <strain evidence="2">ATCC 51147</strain>
    </source>
</reference>
<dbReference type="Proteomes" id="UP000003009">
    <property type="component" value="Unassembled WGS sequence"/>
</dbReference>
<comment type="caution">
    <text evidence="2">The sequence shown here is derived from an EMBL/GenBank/DDBJ whole genome shotgun (WGS) entry which is preliminary data.</text>
</comment>
<protein>
    <submittedName>
        <fullName evidence="2">Uncharacterized protein</fullName>
    </submittedName>
</protein>
<evidence type="ECO:0000313" key="2">
    <source>
        <dbReference type="EMBL" id="EEP67675.1"/>
    </source>
</evidence>
<gene>
    <name evidence="2" type="ORF">GCWU000324_01924</name>
</gene>